<sequence length="84" mass="9200">MTGYLCPGCRIEQHRACTGNNDWYMAGYGTPAVRTRCACPCCPQEVRGVCDRCGGPCDPQTAVEHRTCRPAADATRHTPTEVIR</sequence>
<protein>
    <submittedName>
        <fullName evidence="1">Uncharacterized protein</fullName>
    </submittedName>
</protein>
<evidence type="ECO:0000313" key="2">
    <source>
        <dbReference type="Proteomes" id="UP000259636"/>
    </source>
</evidence>
<dbReference type="EMBL" id="CP031742">
    <property type="protein sequence ID" value="AXQ57122.1"/>
    <property type="molecule type" value="Genomic_DNA"/>
</dbReference>
<organism evidence="1 2">
    <name type="scientific">Streptomyces koyangensis</name>
    <dbReference type="NCBI Taxonomy" id="188770"/>
    <lineage>
        <taxon>Bacteria</taxon>
        <taxon>Bacillati</taxon>
        <taxon>Actinomycetota</taxon>
        <taxon>Actinomycetes</taxon>
        <taxon>Kitasatosporales</taxon>
        <taxon>Streptomycetaceae</taxon>
        <taxon>Streptomyces</taxon>
        <taxon>Streptomyces aurantiacus group</taxon>
    </lineage>
</organism>
<proteinExistence type="predicted"/>
<gene>
    <name evidence="1" type="ORF">D0C37_22630</name>
</gene>
<accession>A0A385DF59</accession>
<dbReference type="RefSeq" id="WP_101280962.1">
    <property type="nucleotide sequence ID" value="NZ_CP031742.1"/>
</dbReference>
<reference evidence="1 2" key="1">
    <citation type="submission" date="2018-08" db="EMBL/GenBank/DDBJ databases">
        <authorList>
            <person name="Ferrada E.E."/>
            <person name="Latorre B.A."/>
        </authorList>
    </citation>
    <scope>NUCLEOTIDE SEQUENCE [LARGE SCALE GENOMIC DNA]</scope>
    <source>
        <strain evidence="1 2">VK-A60T</strain>
    </source>
</reference>
<dbReference type="AlphaFoldDB" id="A0A385DF59"/>
<dbReference type="KEGG" id="sky:D0C37_22630"/>
<dbReference type="GeneID" id="300116940"/>
<name>A0A385DF59_9ACTN</name>
<dbReference type="Proteomes" id="UP000259636">
    <property type="component" value="Chromosome"/>
</dbReference>
<evidence type="ECO:0000313" key="1">
    <source>
        <dbReference type="EMBL" id="AXQ57122.1"/>
    </source>
</evidence>